<organism evidence="1">
    <name type="scientific">uncultured Caudovirales phage</name>
    <dbReference type="NCBI Taxonomy" id="2100421"/>
    <lineage>
        <taxon>Viruses</taxon>
        <taxon>Duplodnaviria</taxon>
        <taxon>Heunggongvirae</taxon>
        <taxon>Uroviricota</taxon>
        <taxon>Caudoviricetes</taxon>
        <taxon>Peduoviridae</taxon>
        <taxon>Maltschvirus</taxon>
        <taxon>Maltschvirus maltsch</taxon>
    </lineage>
</organism>
<gene>
    <name evidence="1" type="ORF">UFOVP607_38</name>
</gene>
<proteinExistence type="predicted"/>
<reference evidence="1" key="1">
    <citation type="submission" date="2020-04" db="EMBL/GenBank/DDBJ databases">
        <authorList>
            <person name="Chiriac C."/>
            <person name="Salcher M."/>
            <person name="Ghai R."/>
            <person name="Kavagutti S V."/>
        </authorList>
    </citation>
    <scope>NUCLEOTIDE SEQUENCE</scope>
</reference>
<protein>
    <submittedName>
        <fullName evidence="1">Uncharacterized protein</fullName>
    </submittedName>
</protein>
<accession>A0A6J5N2D1</accession>
<dbReference type="EMBL" id="LR796581">
    <property type="protein sequence ID" value="CAB4152908.1"/>
    <property type="molecule type" value="Genomic_DNA"/>
</dbReference>
<sequence>MKKQCKRKVWKLVNPIDHAREGACLIDKTSSDKLAIMELSALDRFTKGAADKEDWRQLCMMTNIAEELASMGYGKSEILEPCAKGQAALKEAHRRFNEFGRLTFSGLEIQHMREICEWVSFQRQCVPRGTYEKAIDKVMRLVRGKSPRVEVLL</sequence>
<evidence type="ECO:0000313" key="1">
    <source>
        <dbReference type="EMBL" id="CAB4152908.1"/>
    </source>
</evidence>
<name>A0A6J5N2D1_9CAUD</name>